<keyword evidence="3" id="KW-1185">Reference proteome</keyword>
<feature type="domain" description="RNase H type-1" evidence="1">
    <location>
        <begin position="45"/>
        <end position="108"/>
    </location>
</feature>
<proteinExistence type="predicted"/>
<organism evidence="2 3">
    <name type="scientific">Cephalotus follicularis</name>
    <name type="common">Albany pitcher plant</name>
    <dbReference type="NCBI Taxonomy" id="3775"/>
    <lineage>
        <taxon>Eukaryota</taxon>
        <taxon>Viridiplantae</taxon>
        <taxon>Streptophyta</taxon>
        <taxon>Embryophyta</taxon>
        <taxon>Tracheophyta</taxon>
        <taxon>Spermatophyta</taxon>
        <taxon>Magnoliopsida</taxon>
        <taxon>eudicotyledons</taxon>
        <taxon>Gunneridae</taxon>
        <taxon>Pentapetalae</taxon>
        <taxon>rosids</taxon>
        <taxon>fabids</taxon>
        <taxon>Oxalidales</taxon>
        <taxon>Cephalotaceae</taxon>
        <taxon>Cephalotus</taxon>
    </lineage>
</organism>
<dbReference type="InterPro" id="IPR052929">
    <property type="entry name" value="RNase_H-like_EbsB-rel"/>
</dbReference>
<reference evidence="3" key="1">
    <citation type="submission" date="2016-04" db="EMBL/GenBank/DDBJ databases">
        <title>Cephalotus genome sequencing.</title>
        <authorList>
            <person name="Fukushima K."/>
            <person name="Hasebe M."/>
            <person name="Fang X."/>
        </authorList>
    </citation>
    <scope>NUCLEOTIDE SEQUENCE [LARGE SCALE GENOMIC DNA]</scope>
    <source>
        <strain evidence="3">cv. St1</strain>
    </source>
</reference>
<comment type="caution">
    <text evidence="2">The sequence shown here is derived from an EMBL/GenBank/DDBJ whole genome shotgun (WGS) entry which is preliminary data.</text>
</comment>
<evidence type="ECO:0000313" key="2">
    <source>
        <dbReference type="EMBL" id="GAV69669.1"/>
    </source>
</evidence>
<dbReference type="PANTHER" id="PTHR47074">
    <property type="entry name" value="BNAC02G40300D PROTEIN"/>
    <property type="match status" value="1"/>
</dbReference>
<gene>
    <name evidence="2" type="ORF">CFOL_v3_13170</name>
</gene>
<feature type="non-terminal residue" evidence="2">
    <location>
        <position position="1"/>
    </location>
</feature>
<evidence type="ECO:0000259" key="1">
    <source>
        <dbReference type="Pfam" id="PF13456"/>
    </source>
</evidence>
<sequence length="108" mass="12245">NYGSLVNNSIDYLRESQSANQHSKSVVSQMEVRWRRPPAGWIKCNTDGAVSNKDFSRIGLVFRDENEKALLASALKQHGWMAPLVVEALAIWKVVTVARERNFARVIF</sequence>
<protein>
    <recommendedName>
        <fullName evidence="1">RNase H type-1 domain-containing protein</fullName>
    </recommendedName>
</protein>
<dbReference type="EMBL" id="BDDD01000741">
    <property type="protein sequence ID" value="GAV69669.1"/>
    <property type="molecule type" value="Genomic_DNA"/>
</dbReference>
<name>A0A1Q3BP49_CEPFO</name>
<dbReference type="GO" id="GO:0003676">
    <property type="term" value="F:nucleic acid binding"/>
    <property type="evidence" value="ECO:0007669"/>
    <property type="project" value="InterPro"/>
</dbReference>
<dbReference type="GO" id="GO:0004523">
    <property type="term" value="F:RNA-DNA hybrid ribonuclease activity"/>
    <property type="evidence" value="ECO:0007669"/>
    <property type="project" value="InterPro"/>
</dbReference>
<accession>A0A1Q3BP49</accession>
<dbReference type="InterPro" id="IPR002156">
    <property type="entry name" value="RNaseH_domain"/>
</dbReference>
<evidence type="ECO:0000313" key="3">
    <source>
        <dbReference type="Proteomes" id="UP000187406"/>
    </source>
</evidence>
<dbReference type="AlphaFoldDB" id="A0A1Q3BP49"/>
<dbReference type="OrthoDB" id="947756at2759"/>
<dbReference type="Proteomes" id="UP000187406">
    <property type="component" value="Unassembled WGS sequence"/>
</dbReference>
<dbReference type="InParanoid" id="A0A1Q3BP49"/>
<dbReference type="PANTHER" id="PTHR47074:SF48">
    <property type="entry name" value="POLYNUCLEOTIDYL TRANSFERASE, RIBONUCLEASE H-LIKE SUPERFAMILY PROTEIN"/>
    <property type="match status" value="1"/>
</dbReference>
<dbReference type="Pfam" id="PF13456">
    <property type="entry name" value="RVT_3"/>
    <property type="match status" value="1"/>
</dbReference>